<keyword evidence="1" id="KW-0472">Membrane</keyword>
<comment type="caution">
    <text evidence="4">The sequence shown here is derived from an EMBL/GenBank/DDBJ whole genome shotgun (WGS) entry which is preliminary data.</text>
</comment>
<organism evidence="4 5">
    <name type="scientific">Deminuibacter soli</name>
    <dbReference type="NCBI Taxonomy" id="2291815"/>
    <lineage>
        <taxon>Bacteria</taxon>
        <taxon>Pseudomonadati</taxon>
        <taxon>Bacteroidota</taxon>
        <taxon>Chitinophagia</taxon>
        <taxon>Chitinophagales</taxon>
        <taxon>Chitinophagaceae</taxon>
        <taxon>Deminuibacter</taxon>
    </lineage>
</organism>
<dbReference type="Gene3D" id="3.55.50.30">
    <property type="match status" value="1"/>
</dbReference>
<feature type="transmembrane region" description="Helical" evidence="1">
    <location>
        <begin position="92"/>
        <end position="114"/>
    </location>
</feature>
<sequence>MNSLPQEISAQRVKKMLEQYAPDFVAEQDIAELLHTESPDVLQECMDLLEPGADATLFIPAISRFRSDALWLTLDPAVPRKDIPARRPRTMALLRMAAVLGGTVLLTAAVWRALYPSFKRQLLTAKGAAAVTKGVVPGTNKATLLLSDGSAVLLSDAGTGMVAQQGNVQILQHTRGSISCITTVGKPQAGYNTLVTPRGGQYNIILPDGTAVWLNAGSSLRYPVQFTGNERRVYVTGEAYFEVAPDKNRPFRVHVQSAAATGKTEVIEVLGTRFNVKAYNDHIKTTLLDGAIKITGDNNTVLLRPGQSLTQTAGNNAAPVKQADTEEAIAWKNGYFLFKHTPVKNVMEQVAAWYNVNVNYTGAADFECNARAINRSVPLTELLHLLELTGKVRFKVQDHSVTVIAL</sequence>
<accession>A0A3E1NE50</accession>
<evidence type="ECO:0000313" key="4">
    <source>
        <dbReference type="EMBL" id="RFM26245.1"/>
    </source>
</evidence>
<dbReference type="InterPro" id="IPR006860">
    <property type="entry name" value="FecR"/>
</dbReference>
<dbReference type="Pfam" id="PF04773">
    <property type="entry name" value="FecR"/>
    <property type="match status" value="1"/>
</dbReference>
<evidence type="ECO:0000313" key="5">
    <source>
        <dbReference type="Proteomes" id="UP000261284"/>
    </source>
</evidence>
<dbReference type="Pfam" id="PF16344">
    <property type="entry name" value="FecR_C"/>
    <property type="match status" value="1"/>
</dbReference>
<keyword evidence="1" id="KW-0812">Transmembrane</keyword>
<protein>
    <submittedName>
        <fullName evidence="4">FecR family protein</fullName>
    </submittedName>
</protein>
<dbReference type="InterPro" id="IPR012373">
    <property type="entry name" value="Ferrdict_sens_TM"/>
</dbReference>
<gene>
    <name evidence="4" type="ORF">DXN05_20240</name>
</gene>
<dbReference type="EMBL" id="QTJU01000010">
    <property type="protein sequence ID" value="RFM26245.1"/>
    <property type="molecule type" value="Genomic_DNA"/>
</dbReference>
<keyword evidence="1" id="KW-1133">Transmembrane helix</keyword>
<evidence type="ECO:0000259" key="3">
    <source>
        <dbReference type="Pfam" id="PF16344"/>
    </source>
</evidence>
<dbReference type="PANTHER" id="PTHR30273:SF2">
    <property type="entry name" value="PROTEIN FECR"/>
    <property type="match status" value="1"/>
</dbReference>
<reference evidence="4 5" key="1">
    <citation type="submission" date="2018-08" db="EMBL/GenBank/DDBJ databases">
        <title>Chitinophagaceae sp. K23C18032701, a novel bacterium isolated from forest soil.</title>
        <authorList>
            <person name="Wang C."/>
        </authorList>
    </citation>
    <scope>NUCLEOTIDE SEQUENCE [LARGE SCALE GENOMIC DNA]</scope>
    <source>
        <strain evidence="4 5">K23C18032701</strain>
    </source>
</reference>
<dbReference type="InterPro" id="IPR032508">
    <property type="entry name" value="FecR_C"/>
</dbReference>
<evidence type="ECO:0000256" key="1">
    <source>
        <dbReference type="SAM" id="Phobius"/>
    </source>
</evidence>
<dbReference type="Proteomes" id="UP000261284">
    <property type="component" value="Unassembled WGS sequence"/>
</dbReference>
<proteinExistence type="predicted"/>
<feature type="domain" description="Protein FecR C-terminal" evidence="3">
    <location>
        <begin position="335"/>
        <end position="403"/>
    </location>
</feature>
<feature type="domain" description="FecR protein" evidence="2">
    <location>
        <begin position="193"/>
        <end position="293"/>
    </location>
</feature>
<dbReference type="PANTHER" id="PTHR30273">
    <property type="entry name" value="PERIPLASMIC SIGNAL SENSOR AND SIGMA FACTOR ACTIVATOR FECR-RELATED"/>
    <property type="match status" value="1"/>
</dbReference>
<dbReference type="AlphaFoldDB" id="A0A3E1NE50"/>
<evidence type="ECO:0000259" key="2">
    <source>
        <dbReference type="Pfam" id="PF04773"/>
    </source>
</evidence>
<keyword evidence="5" id="KW-1185">Reference proteome</keyword>
<name>A0A3E1NE50_9BACT</name>
<dbReference type="Gene3D" id="2.60.120.1440">
    <property type="match status" value="1"/>
</dbReference>
<dbReference type="GO" id="GO:0016989">
    <property type="term" value="F:sigma factor antagonist activity"/>
    <property type="evidence" value="ECO:0007669"/>
    <property type="project" value="TreeGrafter"/>
</dbReference>